<keyword evidence="1" id="KW-0677">Repeat</keyword>
<dbReference type="AlphaFoldDB" id="A0A0W0Z298"/>
<dbReference type="STRING" id="45074.Lsan_1414"/>
<name>A0A0W0Z298_9GAMM</name>
<dbReference type="PANTHER" id="PTHR24171">
    <property type="entry name" value="ANKYRIN REPEAT DOMAIN-CONTAINING PROTEIN 39-RELATED"/>
    <property type="match status" value="1"/>
</dbReference>
<reference evidence="4 5" key="1">
    <citation type="submission" date="2015-11" db="EMBL/GenBank/DDBJ databases">
        <title>Genomic analysis of 38 Legionella species identifies large and diverse effector repertoires.</title>
        <authorList>
            <person name="Burstein D."/>
            <person name="Amaro F."/>
            <person name="Zusman T."/>
            <person name="Lifshitz Z."/>
            <person name="Cohen O."/>
            <person name="Gilbert J.A."/>
            <person name="Pupko T."/>
            <person name="Shuman H.A."/>
            <person name="Segal G."/>
        </authorList>
    </citation>
    <scope>NUCLEOTIDE SEQUENCE [LARGE SCALE GENOMIC DNA]</scope>
    <source>
        <strain evidence="4 5">SC-63-C7</strain>
    </source>
</reference>
<dbReference type="PATRIC" id="fig|45074.5.peg.1505"/>
<dbReference type="EMBL" id="LNYU01000029">
    <property type="protein sequence ID" value="KTD63296.1"/>
    <property type="molecule type" value="Genomic_DNA"/>
</dbReference>
<dbReference type="InterPro" id="IPR036770">
    <property type="entry name" value="Ankyrin_rpt-contain_sf"/>
</dbReference>
<evidence type="ECO:0000256" key="2">
    <source>
        <dbReference type="ARBA" id="ARBA00023043"/>
    </source>
</evidence>
<gene>
    <name evidence="4" type="ORF">Lsan_1414</name>
</gene>
<proteinExistence type="predicted"/>
<dbReference type="RefSeq" id="WP_083505100.1">
    <property type="nucleotide sequence ID" value="NZ_CAAAIH010000055.1"/>
</dbReference>
<dbReference type="OrthoDB" id="9151764at2"/>
<keyword evidence="5" id="KW-1185">Reference proteome</keyword>
<evidence type="ECO:0000313" key="4">
    <source>
        <dbReference type="EMBL" id="KTD63296.1"/>
    </source>
</evidence>
<dbReference type="SUPFAM" id="SSF48403">
    <property type="entry name" value="Ankyrin repeat"/>
    <property type="match status" value="1"/>
</dbReference>
<feature type="repeat" description="ANK" evidence="3">
    <location>
        <begin position="87"/>
        <end position="119"/>
    </location>
</feature>
<comment type="caution">
    <text evidence="4">The sequence shown here is derived from an EMBL/GenBank/DDBJ whole genome shotgun (WGS) entry which is preliminary data.</text>
</comment>
<dbReference type="SMART" id="SM00248">
    <property type="entry name" value="ANK"/>
    <property type="match status" value="2"/>
</dbReference>
<dbReference type="Gene3D" id="1.25.40.20">
    <property type="entry name" value="Ankyrin repeat-containing domain"/>
    <property type="match status" value="1"/>
</dbReference>
<protein>
    <submittedName>
        <fullName evidence="4">Ankyrin repeat protein</fullName>
    </submittedName>
</protein>
<dbReference type="InterPro" id="IPR002110">
    <property type="entry name" value="Ankyrin_rpt"/>
</dbReference>
<evidence type="ECO:0000313" key="5">
    <source>
        <dbReference type="Proteomes" id="UP000054703"/>
    </source>
</evidence>
<keyword evidence="2 3" id="KW-0040">ANK repeat</keyword>
<dbReference type="Proteomes" id="UP000054703">
    <property type="component" value="Unassembled WGS sequence"/>
</dbReference>
<accession>A0A0W0Z298</accession>
<evidence type="ECO:0000256" key="1">
    <source>
        <dbReference type="ARBA" id="ARBA00022737"/>
    </source>
</evidence>
<dbReference type="PROSITE" id="PS50297">
    <property type="entry name" value="ANK_REP_REGION"/>
    <property type="match status" value="1"/>
</dbReference>
<evidence type="ECO:0000256" key="3">
    <source>
        <dbReference type="PROSITE-ProRule" id="PRU00023"/>
    </source>
</evidence>
<sequence>MFFKNNDEIIAHLLDAISKIDKTEVQAILQEASVKKIDLNIHTNKFVTPLHWAILKCHVGTQDDMLEIIEQLYQTGIDLNKPSNDSKQYYPLHTAARRGLPMVVEWLLEHGADPMAKDTANKIPRHYVWSTLNAKISNKNEVNGENNQDYIDRLIQVNDLLDNSNTTAFCFIL</sequence>
<dbReference type="Pfam" id="PF12796">
    <property type="entry name" value="Ank_2"/>
    <property type="match status" value="1"/>
</dbReference>
<dbReference type="PROSITE" id="PS50088">
    <property type="entry name" value="ANK_REPEAT"/>
    <property type="match status" value="1"/>
</dbReference>
<organism evidence="4 5">
    <name type="scientific">Legionella santicrucis</name>
    <dbReference type="NCBI Taxonomy" id="45074"/>
    <lineage>
        <taxon>Bacteria</taxon>
        <taxon>Pseudomonadati</taxon>
        <taxon>Pseudomonadota</taxon>
        <taxon>Gammaproteobacteria</taxon>
        <taxon>Legionellales</taxon>
        <taxon>Legionellaceae</taxon>
        <taxon>Legionella</taxon>
    </lineage>
</organism>